<keyword evidence="2" id="KW-1185">Reference proteome</keyword>
<dbReference type="EMBL" id="JADKYB010000015">
    <property type="protein sequence ID" value="MBM9508054.1"/>
    <property type="molecule type" value="Genomic_DNA"/>
</dbReference>
<name>A0ABS2TXJ3_9ACTN</name>
<reference evidence="1 2" key="1">
    <citation type="submission" date="2021-01" db="EMBL/GenBank/DDBJ databases">
        <title>Streptomyces acididurans sp. nov., isolated from a peat swamp forest soil.</title>
        <authorList>
            <person name="Chantavorakit T."/>
            <person name="Duangmal K."/>
        </authorList>
    </citation>
    <scope>NUCLEOTIDE SEQUENCE [LARGE SCALE GENOMIC DNA]</scope>
    <source>
        <strain evidence="1 2">KK5PA1</strain>
    </source>
</reference>
<evidence type="ECO:0000313" key="2">
    <source>
        <dbReference type="Proteomes" id="UP000749040"/>
    </source>
</evidence>
<accession>A0ABS2TXJ3</accession>
<dbReference type="RefSeq" id="WP_205359914.1">
    <property type="nucleotide sequence ID" value="NZ_JADKYB010000015.1"/>
</dbReference>
<organism evidence="1 2">
    <name type="scientific">Actinacidiphila acididurans</name>
    <dbReference type="NCBI Taxonomy" id="2784346"/>
    <lineage>
        <taxon>Bacteria</taxon>
        <taxon>Bacillati</taxon>
        <taxon>Actinomycetota</taxon>
        <taxon>Actinomycetes</taxon>
        <taxon>Kitasatosporales</taxon>
        <taxon>Streptomycetaceae</taxon>
        <taxon>Actinacidiphila</taxon>
    </lineage>
</organism>
<gene>
    <name evidence="1" type="ORF">ITX44_26580</name>
</gene>
<protein>
    <submittedName>
        <fullName evidence="1">Uncharacterized protein</fullName>
    </submittedName>
</protein>
<proteinExistence type="predicted"/>
<dbReference type="InterPro" id="IPR054202">
    <property type="entry name" value="DUF6907"/>
</dbReference>
<comment type="caution">
    <text evidence="1">The sequence shown here is derived from an EMBL/GenBank/DDBJ whole genome shotgun (WGS) entry which is preliminary data.</text>
</comment>
<dbReference type="Pfam" id="PF21848">
    <property type="entry name" value="DUF6907"/>
    <property type="match status" value="1"/>
</dbReference>
<sequence>MSEPQRARAWVVATDTGEAVRGYLPAWASQDPSLAGVPIGELHLVLADLVLESDATGLVLPVVQGQEPALYRPVFAVTIACKPFGEDDEPCIPTAAVQIVDDFWLTGLDPGAIEALGHQLRGLADKLITHTAPMLAAARTDWAKHHPVPAPQN</sequence>
<dbReference type="Proteomes" id="UP000749040">
    <property type="component" value="Unassembled WGS sequence"/>
</dbReference>
<evidence type="ECO:0000313" key="1">
    <source>
        <dbReference type="EMBL" id="MBM9508054.1"/>
    </source>
</evidence>